<dbReference type="EMBL" id="SDMP01000017">
    <property type="protein sequence ID" value="RYR00679.1"/>
    <property type="molecule type" value="Genomic_DNA"/>
</dbReference>
<accession>A0A445C344</accession>
<keyword evidence="1" id="KW-1133">Transmembrane helix</keyword>
<dbReference type="EMBL" id="SDMP01000007">
    <property type="protein sequence ID" value="RYR45321.1"/>
    <property type="molecule type" value="Genomic_DNA"/>
</dbReference>
<dbReference type="Proteomes" id="UP000289738">
    <property type="component" value="Chromosome A07"/>
</dbReference>
<dbReference type="AlphaFoldDB" id="A0A445C344"/>
<feature type="transmembrane region" description="Helical" evidence="1">
    <location>
        <begin position="37"/>
        <end position="59"/>
    </location>
</feature>
<dbReference type="PANTHER" id="PTHR34125">
    <property type="entry name" value="OS01G0762900 PROTEIN"/>
    <property type="match status" value="1"/>
</dbReference>
<keyword evidence="4" id="KW-1185">Reference proteome</keyword>
<sequence>MEIPEKLVKLRYHILATLILSATILSLITVAPRFMNLLAYFWPLLLSTALVLALVFFFAKTSPLPATDSSLDNSLLDYVAGPQDPPLDSAHNKFD</sequence>
<feature type="transmembrane region" description="Helical" evidence="1">
    <location>
        <begin position="12"/>
        <end position="31"/>
    </location>
</feature>
<dbReference type="Gramene" id="arahy.Tifrunner.gnm2.ann2.Ah07g021200.1">
    <property type="protein sequence ID" value="arahy.Tifrunner.gnm2.ann2.Ah07g021200.1-CDS-1"/>
    <property type="gene ID" value="arahy.Tifrunner.gnm2.ann2.Ah07g021200"/>
</dbReference>
<comment type="caution">
    <text evidence="3">The sequence shown here is derived from an EMBL/GenBank/DDBJ whole genome shotgun (WGS) entry which is preliminary data.</text>
</comment>
<name>A0A445C344_ARAHY</name>
<protein>
    <recommendedName>
        <fullName evidence="5">Transmembrane protein</fullName>
    </recommendedName>
</protein>
<organism evidence="3 4">
    <name type="scientific">Arachis hypogaea</name>
    <name type="common">Peanut</name>
    <dbReference type="NCBI Taxonomy" id="3818"/>
    <lineage>
        <taxon>Eukaryota</taxon>
        <taxon>Viridiplantae</taxon>
        <taxon>Streptophyta</taxon>
        <taxon>Embryophyta</taxon>
        <taxon>Tracheophyta</taxon>
        <taxon>Spermatophyta</taxon>
        <taxon>Magnoliopsida</taxon>
        <taxon>eudicotyledons</taxon>
        <taxon>Gunneridae</taxon>
        <taxon>Pentapetalae</taxon>
        <taxon>rosids</taxon>
        <taxon>fabids</taxon>
        <taxon>Fabales</taxon>
        <taxon>Fabaceae</taxon>
        <taxon>Papilionoideae</taxon>
        <taxon>50 kb inversion clade</taxon>
        <taxon>dalbergioids sensu lato</taxon>
        <taxon>Dalbergieae</taxon>
        <taxon>Pterocarpus clade</taxon>
        <taxon>Arachis</taxon>
    </lineage>
</organism>
<evidence type="ECO:0000256" key="1">
    <source>
        <dbReference type="SAM" id="Phobius"/>
    </source>
</evidence>
<evidence type="ECO:0000313" key="2">
    <source>
        <dbReference type="EMBL" id="RYR00679.1"/>
    </source>
</evidence>
<evidence type="ECO:0000313" key="4">
    <source>
        <dbReference type="Proteomes" id="UP000289738"/>
    </source>
</evidence>
<dbReference type="Proteomes" id="UP000289738">
    <property type="component" value="Chromosome B07"/>
</dbReference>
<evidence type="ECO:0008006" key="5">
    <source>
        <dbReference type="Google" id="ProtNLM"/>
    </source>
</evidence>
<dbReference type="PANTHER" id="PTHR34125:SF2">
    <property type="entry name" value="TRANSMEMBRANE PROTEIN"/>
    <property type="match status" value="1"/>
</dbReference>
<evidence type="ECO:0000313" key="3">
    <source>
        <dbReference type="EMBL" id="RYR45321.1"/>
    </source>
</evidence>
<proteinExistence type="predicted"/>
<gene>
    <name evidence="3" type="ORF">Ahy_A07g031163</name>
    <name evidence="2" type="ORF">Ahy_B07g088813</name>
</gene>
<reference evidence="3 4" key="1">
    <citation type="submission" date="2019-01" db="EMBL/GenBank/DDBJ databases">
        <title>Sequencing of cultivated peanut Arachis hypogaea provides insights into genome evolution and oil improvement.</title>
        <authorList>
            <person name="Chen X."/>
        </authorList>
    </citation>
    <scope>NUCLEOTIDE SEQUENCE [LARGE SCALE GENOMIC DNA]</scope>
    <source>
        <strain evidence="4">cv. Fuhuasheng</strain>
        <strain evidence="3">GDAAS-fuhuasheng2018</strain>
        <tissue evidence="3">Leaves</tissue>
    </source>
</reference>
<keyword evidence="1" id="KW-0472">Membrane</keyword>
<keyword evidence="1" id="KW-0812">Transmembrane</keyword>
<dbReference type="Gramene" id="arahy.Tifrunner.gnm2.ann2.Ah17g019700.1">
    <property type="protein sequence ID" value="arahy.Tifrunner.gnm2.ann2.Ah17g019700.1-CDS-1"/>
    <property type="gene ID" value="arahy.Tifrunner.gnm2.ann2.Ah17g019700"/>
</dbReference>